<dbReference type="Proteomes" id="UP000094329">
    <property type="component" value="Unassembled WGS sequence"/>
</dbReference>
<dbReference type="EMBL" id="MDTU01000001">
    <property type="protein sequence ID" value="ODN43753.1"/>
    <property type="molecule type" value="Genomic_DNA"/>
</dbReference>
<name>A0ABX3A4H6_9GAMM</name>
<dbReference type="InterPro" id="IPR011990">
    <property type="entry name" value="TPR-like_helical_dom_sf"/>
</dbReference>
<evidence type="ECO:0000313" key="2">
    <source>
        <dbReference type="Proteomes" id="UP000094329"/>
    </source>
</evidence>
<dbReference type="Gene3D" id="1.25.40.10">
    <property type="entry name" value="Tetratricopeptide repeat domain"/>
    <property type="match status" value="1"/>
</dbReference>
<accession>A0ABX3A4H6</accession>
<organism evidence="1 2">
    <name type="scientific">Piscirickettsia litoralis</name>
    <dbReference type="NCBI Taxonomy" id="1891921"/>
    <lineage>
        <taxon>Bacteria</taxon>
        <taxon>Pseudomonadati</taxon>
        <taxon>Pseudomonadota</taxon>
        <taxon>Gammaproteobacteria</taxon>
        <taxon>Thiotrichales</taxon>
        <taxon>Piscirickettsiaceae</taxon>
        <taxon>Piscirickettsia</taxon>
    </lineage>
</organism>
<proteinExistence type="predicted"/>
<evidence type="ECO:0008006" key="3">
    <source>
        <dbReference type="Google" id="ProtNLM"/>
    </source>
</evidence>
<protein>
    <recommendedName>
        <fullName evidence="3">Tetratricopeptide repeat protein</fullName>
    </recommendedName>
</protein>
<evidence type="ECO:0000313" key="1">
    <source>
        <dbReference type="EMBL" id="ODN43753.1"/>
    </source>
</evidence>
<sequence length="82" mass="9719">MSNDNIILADQLMHNGNTDRALPIYLEYIKDDPKNDKVLINIFSIYLSTNKKNDALDYLERSYTIQPTMKKIRNYDFSLYRP</sequence>
<reference evidence="1 2" key="1">
    <citation type="submission" date="2016-08" db="EMBL/GenBank/DDBJ databases">
        <title>Draft genome sequence of Candidatus Piscirickettsia litoralis, from seawater.</title>
        <authorList>
            <person name="Wan X."/>
            <person name="Lee A.J."/>
            <person name="Hou S."/>
            <person name="Donachie S.P."/>
        </authorList>
    </citation>
    <scope>NUCLEOTIDE SEQUENCE [LARGE SCALE GENOMIC DNA]</scope>
    <source>
        <strain evidence="1 2">Y2</strain>
    </source>
</reference>
<dbReference type="SUPFAM" id="SSF48452">
    <property type="entry name" value="TPR-like"/>
    <property type="match status" value="1"/>
</dbReference>
<comment type="caution">
    <text evidence="1">The sequence shown here is derived from an EMBL/GenBank/DDBJ whole genome shotgun (WGS) entry which is preliminary data.</text>
</comment>
<gene>
    <name evidence="1" type="ORF">BGC07_13670</name>
</gene>
<keyword evidence="2" id="KW-1185">Reference proteome</keyword>